<evidence type="ECO:0000256" key="2">
    <source>
        <dbReference type="ARBA" id="ARBA00023315"/>
    </source>
</evidence>
<feature type="domain" description="N-acetyltransferase" evidence="4">
    <location>
        <begin position="2"/>
        <end position="149"/>
    </location>
</feature>
<feature type="region of interest" description="Disordered" evidence="3">
    <location>
        <begin position="132"/>
        <end position="159"/>
    </location>
</feature>
<evidence type="ECO:0000259" key="4">
    <source>
        <dbReference type="PROSITE" id="PS51186"/>
    </source>
</evidence>
<dbReference type="NCBIfam" id="NF007807">
    <property type="entry name" value="PRK10514.1"/>
    <property type="match status" value="1"/>
</dbReference>
<evidence type="ECO:0000313" key="5">
    <source>
        <dbReference type="EMBL" id="SUI80590.1"/>
    </source>
</evidence>
<dbReference type="Proteomes" id="UP000254765">
    <property type="component" value="Unassembled WGS sequence"/>
</dbReference>
<evidence type="ECO:0000313" key="6">
    <source>
        <dbReference type="Proteomes" id="UP000254765"/>
    </source>
</evidence>
<proteinExistence type="predicted"/>
<dbReference type="PANTHER" id="PTHR43800">
    <property type="entry name" value="PEPTIDYL-LYSINE N-ACETYLTRANSFERASE YJAB"/>
    <property type="match status" value="1"/>
</dbReference>
<evidence type="ECO:0000256" key="3">
    <source>
        <dbReference type="SAM" id="MobiDB-lite"/>
    </source>
</evidence>
<gene>
    <name evidence="5" type="primary">yjaB_2</name>
    <name evidence="5" type="ORF">NCTC10211_05119</name>
</gene>
<dbReference type="EMBL" id="UGYK01000002">
    <property type="protein sequence ID" value="SUI80590.1"/>
    <property type="molecule type" value="Genomic_DNA"/>
</dbReference>
<dbReference type="PANTHER" id="PTHR43800:SF1">
    <property type="entry name" value="PEPTIDYL-LYSINE N-ACETYLTRANSFERASE YJAB"/>
    <property type="match status" value="1"/>
</dbReference>
<keyword evidence="2 5" id="KW-0012">Acyltransferase</keyword>
<dbReference type="EC" id="2.3.1.-" evidence="5"/>
<dbReference type="InterPro" id="IPR000182">
    <property type="entry name" value="GNAT_dom"/>
</dbReference>
<protein>
    <submittedName>
        <fullName evidence="5">Uncharacterized N-acetyltransferase YjaB</fullName>
        <ecNumber evidence="5">2.3.1.-</ecNumber>
    </submittedName>
</protein>
<dbReference type="Gene3D" id="3.40.630.30">
    <property type="match status" value="1"/>
</dbReference>
<evidence type="ECO:0000256" key="1">
    <source>
        <dbReference type="ARBA" id="ARBA00022679"/>
    </source>
</evidence>
<reference evidence="5 6" key="1">
    <citation type="submission" date="2018-06" db="EMBL/GenBank/DDBJ databases">
        <authorList>
            <consortium name="Pathogen Informatics"/>
            <person name="Doyle S."/>
        </authorList>
    </citation>
    <scope>NUCLEOTIDE SEQUENCE [LARGE SCALE GENOMIC DNA]</scope>
    <source>
        <strain evidence="5 6">NCTC10211</strain>
    </source>
</reference>
<dbReference type="SUPFAM" id="SSF55729">
    <property type="entry name" value="Acyl-CoA N-acyltransferases (Nat)"/>
    <property type="match status" value="1"/>
</dbReference>
<dbReference type="InterPro" id="IPR016181">
    <property type="entry name" value="Acyl_CoA_acyltransferase"/>
</dbReference>
<dbReference type="Pfam" id="PF13508">
    <property type="entry name" value="Acetyltransf_7"/>
    <property type="match status" value="1"/>
</dbReference>
<organism evidence="5 6">
    <name type="scientific">Serratia marcescens</name>
    <dbReference type="NCBI Taxonomy" id="615"/>
    <lineage>
        <taxon>Bacteria</taxon>
        <taxon>Pseudomonadati</taxon>
        <taxon>Pseudomonadota</taxon>
        <taxon>Gammaproteobacteria</taxon>
        <taxon>Enterobacterales</taxon>
        <taxon>Yersiniaceae</taxon>
        <taxon>Serratia</taxon>
    </lineage>
</organism>
<sequence length="187" mass="20587">MITIRARVAEDNAQLADIWLRSVRATHHFLTEDNIAQLFPLVLNDYLPAVNVWVAEERPGHPCGFIGLNGNKVEMLFIDADQRGKGVGKALLTHAETLHDELQLDVNEQNPQASGFYRHYGFVITGRSPLDGQRQPVPAAAHEAGKNASPPPAALRPVSSPASPAGLIYQIRISNRFYILPVTINPR</sequence>
<dbReference type="GO" id="GO:0016747">
    <property type="term" value="F:acyltransferase activity, transferring groups other than amino-acyl groups"/>
    <property type="evidence" value="ECO:0007669"/>
    <property type="project" value="InterPro"/>
</dbReference>
<keyword evidence="1 5" id="KW-0808">Transferase</keyword>
<dbReference type="PROSITE" id="PS51186">
    <property type="entry name" value="GNAT"/>
    <property type="match status" value="1"/>
</dbReference>
<dbReference type="AlphaFoldDB" id="A0A380AG66"/>
<name>A0A380AG66_SERMA</name>
<accession>A0A380AG66</accession>
<dbReference type="CDD" id="cd04301">
    <property type="entry name" value="NAT_SF"/>
    <property type="match status" value="1"/>
</dbReference>